<dbReference type="Pfam" id="PF04149">
    <property type="entry name" value="DUF397"/>
    <property type="match status" value="1"/>
</dbReference>
<comment type="caution">
    <text evidence="2">The sequence shown here is derived from an EMBL/GenBank/DDBJ whole genome shotgun (WGS) entry which is preliminary data.</text>
</comment>
<feature type="domain" description="DUF397" evidence="1">
    <location>
        <begin position="2"/>
        <end position="56"/>
    </location>
</feature>
<evidence type="ECO:0000313" key="3">
    <source>
        <dbReference type="Proteomes" id="UP001596074"/>
    </source>
</evidence>
<gene>
    <name evidence="2" type="ORF">ACFPZN_12565</name>
</gene>
<proteinExistence type="predicted"/>
<reference evidence="3" key="1">
    <citation type="journal article" date="2019" name="Int. J. Syst. Evol. Microbiol.">
        <title>The Global Catalogue of Microorganisms (GCM) 10K type strain sequencing project: providing services to taxonomists for standard genome sequencing and annotation.</title>
        <authorList>
            <consortium name="The Broad Institute Genomics Platform"/>
            <consortium name="The Broad Institute Genome Sequencing Center for Infectious Disease"/>
            <person name="Wu L."/>
            <person name="Ma J."/>
        </authorList>
    </citation>
    <scope>NUCLEOTIDE SEQUENCE [LARGE SCALE GENOMIC DNA]</scope>
    <source>
        <strain evidence="3">KCTC 42087</strain>
    </source>
</reference>
<dbReference type="InterPro" id="IPR007278">
    <property type="entry name" value="DUF397"/>
</dbReference>
<keyword evidence="3" id="KW-1185">Reference proteome</keyword>
<evidence type="ECO:0000259" key="1">
    <source>
        <dbReference type="Pfam" id="PF04149"/>
    </source>
</evidence>
<accession>A0ABW0ZVB2</accession>
<protein>
    <submittedName>
        <fullName evidence="2">DUF397 domain-containing protein</fullName>
    </submittedName>
</protein>
<organism evidence="2 3">
    <name type="scientific">Actinomadura rugatobispora</name>
    <dbReference type="NCBI Taxonomy" id="1994"/>
    <lineage>
        <taxon>Bacteria</taxon>
        <taxon>Bacillati</taxon>
        <taxon>Actinomycetota</taxon>
        <taxon>Actinomycetes</taxon>
        <taxon>Streptosporangiales</taxon>
        <taxon>Thermomonosporaceae</taxon>
        <taxon>Actinomadura</taxon>
    </lineage>
</organism>
<name>A0ABW0ZVB2_9ACTN</name>
<dbReference type="RefSeq" id="WP_378282070.1">
    <property type="nucleotide sequence ID" value="NZ_JBHSON010000014.1"/>
</dbReference>
<dbReference type="Proteomes" id="UP001596074">
    <property type="component" value="Unassembled WGS sequence"/>
</dbReference>
<evidence type="ECO:0000313" key="2">
    <source>
        <dbReference type="EMBL" id="MFC5746447.1"/>
    </source>
</evidence>
<sequence>MAHWRKSTYSGGSNDEMCVEVAQFSGAVKLRDSKDPDGERIAVSGAAFGNLVKKIKDGNLDRG</sequence>
<dbReference type="EMBL" id="JBHSON010000014">
    <property type="protein sequence ID" value="MFC5746447.1"/>
    <property type="molecule type" value="Genomic_DNA"/>
</dbReference>